<proteinExistence type="predicted"/>
<dbReference type="EMBL" id="JFKC01000004">
    <property type="protein sequence ID" value="OSQ51648.1"/>
    <property type="molecule type" value="Genomic_DNA"/>
</dbReference>
<dbReference type="STRING" id="1123756.MGEO_06930"/>
<keyword evidence="1" id="KW-0732">Signal</keyword>
<keyword evidence="2" id="KW-0378">Hydrolase</keyword>
<feature type="signal peptide" evidence="1">
    <location>
        <begin position="1"/>
        <end position="21"/>
    </location>
</feature>
<dbReference type="AlphaFoldDB" id="A0A1X4NMZ0"/>
<dbReference type="SUPFAM" id="SSF56281">
    <property type="entry name" value="Metallo-hydrolase/oxidoreductase"/>
    <property type="match status" value="1"/>
</dbReference>
<evidence type="ECO:0000313" key="3">
    <source>
        <dbReference type="Proteomes" id="UP000193926"/>
    </source>
</evidence>
<dbReference type="OrthoDB" id="7343000at2"/>
<name>A0A1X4NMZ0_9RHOB</name>
<dbReference type="PANTHER" id="PTHR39189">
    <property type="entry name" value="UPF0173 METAL-DEPENDENT HYDROLASE YTKL"/>
    <property type="match status" value="1"/>
</dbReference>
<evidence type="ECO:0000313" key="2">
    <source>
        <dbReference type="EMBL" id="OSQ51648.1"/>
    </source>
</evidence>
<dbReference type="PANTHER" id="PTHR39189:SF1">
    <property type="entry name" value="UPF0173 METAL-DEPENDENT HYDROLASE YTKL"/>
    <property type="match status" value="1"/>
</dbReference>
<dbReference type="Gene3D" id="3.60.15.10">
    <property type="entry name" value="Ribonuclease Z/Hydroxyacylglutathione hydrolase-like"/>
    <property type="match status" value="1"/>
</dbReference>
<dbReference type="GO" id="GO:0016787">
    <property type="term" value="F:hydrolase activity"/>
    <property type="evidence" value="ECO:0007669"/>
    <property type="project" value="UniProtKB-KW"/>
</dbReference>
<keyword evidence="3" id="KW-1185">Reference proteome</keyword>
<sequence>MRFKSLWMALAIAIMGNAAVAQESRRPSHCLAIADATPGAAYIQKASWTNPVPEFSVRINYLAHATFLLQTPGGLNVATDFTGFLGNTALIPDVVTMNHAHETHWTANPDPAIPHVLPGWGPFGEGIDHHLDLGEMLVRNVSTDIRSQFSGVEENGNSIFIFEVEGLCIGHLGHLHHEPNEQQYAAIGRLDVVMVPVDGGYTLPREMMVRIVDRLRSSVVIPMHWFSGFALEAFIEEVQDSFVIDRRDASYLELSLRDLPSRPTVVVLRPEWLRDATD</sequence>
<dbReference type="Proteomes" id="UP000193926">
    <property type="component" value="Unassembled WGS sequence"/>
</dbReference>
<organism evidence="2 3">
    <name type="scientific">Marivita geojedonensis</name>
    <dbReference type="NCBI Taxonomy" id="1123756"/>
    <lineage>
        <taxon>Bacteria</taxon>
        <taxon>Pseudomonadati</taxon>
        <taxon>Pseudomonadota</taxon>
        <taxon>Alphaproteobacteria</taxon>
        <taxon>Rhodobacterales</taxon>
        <taxon>Roseobacteraceae</taxon>
        <taxon>Marivita</taxon>
    </lineage>
</organism>
<dbReference type="InterPro" id="IPR036866">
    <property type="entry name" value="RibonucZ/Hydroxyglut_hydro"/>
</dbReference>
<reference evidence="2 3" key="1">
    <citation type="submission" date="2014-03" db="EMBL/GenBank/DDBJ databases">
        <title>The draft genome sequence of Marivita geojedonensis KCTC 23882.</title>
        <authorList>
            <person name="Lai Q."/>
            <person name="Shao Z."/>
        </authorList>
    </citation>
    <scope>NUCLEOTIDE SEQUENCE [LARGE SCALE GENOMIC DNA]</scope>
    <source>
        <strain evidence="2 3">DPG-138</strain>
    </source>
</reference>
<dbReference type="Pfam" id="PF13483">
    <property type="entry name" value="Lactamase_B_3"/>
    <property type="match status" value="1"/>
</dbReference>
<comment type="caution">
    <text evidence="2">The sequence shown here is derived from an EMBL/GenBank/DDBJ whole genome shotgun (WGS) entry which is preliminary data.</text>
</comment>
<evidence type="ECO:0000256" key="1">
    <source>
        <dbReference type="SAM" id="SignalP"/>
    </source>
</evidence>
<feature type="chain" id="PRO_5013230944" evidence="1">
    <location>
        <begin position="22"/>
        <end position="278"/>
    </location>
</feature>
<accession>A0A1X4NMZ0</accession>
<gene>
    <name evidence="2" type="ORF">MGEO_06930</name>
</gene>
<protein>
    <submittedName>
        <fullName evidence="2">Zn-dependent hydrolase</fullName>
    </submittedName>
</protein>
<dbReference type="RefSeq" id="WP_085636006.1">
    <property type="nucleotide sequence ID" value="NZ_JFKC01000004.1"/>
</dbReference>